<evidence type="ECO:0000256" key="2">
    <source>
        <dbReference type="ARBA" id="ARBA00022679"/>
    </source>
</evidence>
<keyword evidence="2" id="KW-0808">Transferase</keyword>
<keyword evidence="3" id="KW-0812">Transmembrane</keyword>
<gene>
    <name evidence="4" type="ORF">LCGC14_2305880</name>
</gene>
<keyword evidence="1" id="KW-0328">Glycosyltransferase</keyword>
<dbReference type="Pfam" id="PF03808">
    <property type="entry name" value="Glyco_tran_WecG"/>
    <property type="match status" value="1"/>
</dbReference>
<evidence type="ECO:0000313" key="4">
    <source>
        <dbReference type="EMBL" id="KKL50398.1"/>
    </source>
</evidence>
<feature type="transmembrane region" description="Helical" evidence="3">
    <location>
        <begin position="101"/>
        <end position="118"/>
    </location>
</feature>
<comment type="caution">
    <text evidence="4">The sequence shown here is derived from an EMBL/GenBank/DDBJ whole genome shotgun (WGS) entry which is preliminary data.</text>
</comment>
<dbReference type="AlphaFoldDB" id="A0A0F9CM46"/>
<sequence>SKLFVIGRHKANYNKREHDDIIKAIGKASPDYFFIGIGSPDEEKWILENQKEINAGIIVLIEGLFDLFAGNIKKGVRYKNLLIETKVTNRNIPHPHSLKKLWMVPVYVIAVFIERIFWKK</sequence>
<dbReference type="PANTHER" id="PTHR34136:SF1">
    <property type="entry name" value="UDP-N-ACETYL-D-MANNOSAMINURONIC ACID TRANSFERASE"/>
    <property type="match status" value="1"/>
</dbReference>
<dbReference type="InterPro" id="IPR004629">
    <property type="entry name" value="WecG_TagA_CpsF"/>
</dbReference>
<organism evidence="4">
    <name type="scientific">marine sediment metagenome</name>
    <dbReference type="NCBI Taxonomy" id="412755"/>
    <lineage>
        <taxon>unclassified sequences</taxon>
        <taxon>metagenomes</taxon>
        <taxon>ecological metagenomes</taxon>
    </lineage>
</organism>
<dbReference type="EMBL" id="LAZR01032613">
    <property type="protein sequence ID" value="KKL50398.1"/>
    <property type="molecule type" value="Genomic_DNA"/>
</dbReference>
<protein>
    <submittedName>
        <fullName evidence="4">Uncharacterized protein</fullName>
    </submittedName>
</protein>
<accession>A0A0F9CM46</accession>
<proteinExistence type="predicted"/>
<keyword evidence="3" id="KW-1133">Transmembrane helix</keyword>
<evidence type="ECO:0000256" key="1">
    <source>
        <dbReference type="ARBA" id="ARBA00022676"/>
    </source>
</evidence>
<dbReference type="GO" id="GO:0016758">
    <property type="term" value="F:hexosyltransferase activity"/>
    <property type="evidence" value="ECO:0007669"/>
    <property type="project" value="TreeGrafter"/>
</dbReference>
<dbReference type="PANTHER" id="PTHR34136">
    <property type="match status" value="1"/>
</dbReference>
<reference evidence="4" key="1">
    <citation type="journal article" date="2015" name="Nature">
        <title>Complex archaea that bridge the gap between prokaryotes and eukaryotes.</title>
        <authorList>
            <person name="Spang A."/>
            <person name="Saw J.H."/>
            <person name="Jorgensen S.L."/>
            <person name="Zaremba-Niedzwiedzka K."/>
            <person name="Martijn J."/>
            <person name="Lind A.E."/>
            <person name="van Eijk R."/>
            <person name="Schleper C."/>
            <person name="Guy L."/>
            <person name="Ettema T.J."/>
        </authorList>
    </citation>
    <scope>NUCLEOTIDE SEQUENCE</scope>
</reference>
<name>A0A0F9CM46_9ZZZZ</name>
<evidence type="ECO:0000256" key="3">
    <source>
        <dbReference type="SAM" id="Phobius"/>
    </source>
</evidence>
<feature type="non-terminal residue" evidence="4">
    <location>
        <position position="1"/>
    </location>
</feature>
<keyword evidence="3" id="KW-0472">Membrane</keyword>